<protein>
    <submittedName>
        <fullName evidence="1">Uncharacterized protein</fullName>
    </submittedName>
</protein>
<dbReference type="EMBL" id="CP115396">
    <property type="protein sequence ID" value="WBO84192.1"/>
    <property type="molecule type" value="Genomic_DNA"/>
</dbReference>
<proteinExistence type="predicted"/>
<gene>
    <name evidence="1" type="ORF">O9Z63_17670</name>
</gene>
<dbReference type="RefSeq" id="WP_044015026.1">
    <property type="nucleotide sequence ID" value="NZ_CP115396.1"/>
</dbReference>
<organism evidence="1 2">
    <name type="scientific">Hymenobacter yonginensis</name>
    <dbReference type="NCBI Taxonomy" id="748197"/>
    <lineage>
        <taxon>Bacteria</taxon>
        <taxon>Pseudomonadati</taxon>
        <taxon>Bacteroidota</taxon>
        <taxon>Cytophagia</taxon>
        <taxon>Cytophagales</taxon>
        <taxon>Hymenobacteraceae</taxon>
        <taxon>Hymenobacter</taxon>
    </lineage>
</organism>
<reference evidence="1 2" key="1">
    <citation type="journal article" date="2011" name="Int. J. Syst. Evol. Microbiol.">
        <title>Hymenobacter yonginensis sp. nov., isolated from a mesotrophic artificial lake.</title>
        <authorList>
            <person name="Joung Y."/>
            <person name="Cho S.H."/>
            <person name="Kim H."/>
            <person name="Kim S.B."/>
            <person name="Joh K."/>
        </authorList>
    </citation>
    <scope>NUCLEOTIDE SEQUENCE [LARGE SCALE GENOMIC DNA]</scope>
    <source>
        <strain evidence="1 2">KCTC 22745</strain>
    </source>
</reference>
<dbReference type="Proteomes" id="UP001211872">
    <property type="component" value="Chromosome"/>
</dbReference>
<sequence>MKQNLSYQVHCQVITAQTDCGEIVTAKRTEHQLLSATSEVSEVFADLYEQFRSPCLVGLQIVSIQNCQTKELQAA</sequence>
<evidence type="ECO:0000313" key="2">
    <source>
        <dbReference type="Proteomes" id="UP001211872"/>
    </source>
</evidence>
<accession>A0ABY7PMK2</accession>
<evidence type="ECO:0000313" key="1">
    <source>
        <dbReference type="EMBL" id="WBO84192.1"/>
    </source>
</evidence>
<keyword evidence="2" id="KW-1185">Reference proteome</keyword>
<name>A0ABY7PMK2_9BACT</name>